<sequence>MVGTLLCCVKGAYEPVVDLTGSVFLVVAFSGVLPGRLLQHKQCPSNMEFQECTSSCPDSCSNPQASHTCDDHCLDRCSCPAGNTHAAAASCPCVHNSKVYQSGEGYSYNCRSW</sequence>
<feature type="transmembrane region" description="Helical" evidence="2">
    <location>
        <begin position="19"/>
        <end position="38"/>
    </location>
</feature>
<evidence type="ECO:0000259" key="3">
    <source>
        <dbReference type="Pfam" id="PF01826"/>
    </source>
</evidence>
<reference evidence="4" key="2">
    <citation type="submission" date="2025-08" db="UniProtKB">
        <authorList>
            <consortium name="Ensembl"/>
        </authorList>
    </citation>
    <scope>IDENTIFICATION</scope>
</reference>
<dbReference type="AlphaFoldDB" id="A0A673BWA8"/>
<evidence type="ECO:0000256" key="2">
    <source>
        <dbReference type="SAM" id="Phobius"/>
    </source>
</evidence>
<dbReference type="CDD" id="cd19941">
    <property type="entry name" value="TIL"/>
    <property type="match status" value="1"/>
</dbReference>
<dbReference type="Ensembl" id="ENSSORT00005048359.1">
    <property type="protein sequence ID" value="ENSSORP00005047186.1"/>
    <property type="gene ID" value="ENSSORG00005021583.1"/>
</dbReference>
<reference evidence="4" key="3">
    <citation type="submission" date="2025-09" db="UniProtKB">
        <authorList>
            <consortium name="Ensembl"/>
        </authorList>
    </citation>
    <scope>IDENTIFICATION</scope>
</reference>
<keyword evidence="2" id="KW-0812">Transmembrane</keyword>
<evidence type="ECO:0000313" key="5">
    <source>
        <dbReference type="Proteomes" id="UP000472271"/>
    </source>
</evidence>
<dbReference type="InParanoid" id="A0A673BWA8"/>
<keyword evidence="5" id="KW-1185">Reference proteome</keyword>
<dbReference type="Pfam" id="PF01826">
    <property type="entry name" value="TIL"/>
    <property type="match status" value="1"/>
</dbReference>
<dbReference type="GO" id="GO:0005615">
    <property type="term" value="C:extracellular space"/>
    <property type="evidence" value="ECO:0007669"/>
    <property type="project" value="TreeGrafter"/>
</dbReference>
<protein>
    <recommendedName>
        <fullName evidence="3">TIL domain-containing protein</fullName>
    </recommendedName>
</protein>
<keyword evidence="1" id="KW-1015">Disulfide bond</keyword>
<keyword evidence="2" id="KW-1133">Transmembrane helix</keyword>
<keyword evidence="2" id="KW-0472">Membrane</keyword>
<dbReference type="PANTHER" id="PTHR11339">
    <property type="entry name" value="EXTRACELLULAR MATRIX GLYCOPROTEIN RELATED"/>
    <property type="match status" value="1"/>
</dbReference>
<dbReference type="PANTHER" id="PTHR11339:SF386">
    <property type="entry name" value="HEMOLECTIN, ISOFORM A"/>
    <property type="match status" value="1"/>
</dbReference>
<evidence type="ECO:0000256" key="1">
    <source>
        <dbReference type="ARBA" id="ARBA00023157"/>
    </source>
</evidence>
<name>A0A673BWA8_9TELE</name>
<dbReference type="InterPro" id="IPR050780">
    <property type="entry name" value="Mucin_vWF_Thrombospondin_sf"/>
</dbReference>
<proteinExistence type="predicted"/>
<feature type="domain" description="TIL" evidence="3">
    <location>
        <begin position="43"/>
        <end position="95"/>
    </location>
</feature>
<accession>A0A673BWA8</accession>
<evidence type="ECO:0000313" key="4">
    <source>
        <dbReference type="Ensembl" id="ENSSORP00005047186.1"/>
    </source>
</evidence>
<organism evidence="4 5">
    <name type="scientific">Sphaeramia orbicularis</name>
    <name type="common">orbiculate cardinalfish</name>
    <dbReference type="NCBI Taxonomy" id="375764"/>
    <lineage>
        <taxon>Eukaryota</taxon>
        <taxon>Metazoa</taxon>
        <taxon>Chordata</taxon>
        <taxon>Craniata</taxon>
        <taxon>Vertebrata</taxon>
        <taxon>Euteleostomi</taxon>
        <taxon>Actinopterygii</taxon>
        <taxon>Neopterygii</taxon>
        <taxon>Teleostei</taxon>
        <taxon>Neoteleostei</taxon>
        <taxon>Acanthomorphata</taxon>
        <taxon>Gobiaria</taxon>
        <taxon>Kurtiformes</taxon>
        <taxon>Apogonoidei</taxon>
        <taxon>Apogonidae</taxon>
        <taxon>Apogoninae</taxon>
        <taxon>Sphaeramia</taxon>
    </lineage>
</organism>
<reference evidence="4" key="1">
    <citation type="submission" date="2019-06" db="EMBL/GenBank/DDBJ databases">
        <authorList>
            <consortium name="Wellcome Sanger Institute Data Sharing"/>
        </authorList>
    </citation>
    <scope>NUCLEOTIDE SEQUENCE [LARGE SCALE GENOMIC DNA]</scope>
</reference>
<dbReference type="Gene3D" id="2.10.25.10">
    <property type="entry name" value="Laminin"/>
    <property type="match status" value="1"/>
</dbReference>
<dbReference type="Proteomes" id="UP000472271">
    <property type="component" value="Chromosome 3"/>
</dbReference>
<dbReference type="InterPro" id="IPR002919">
    <property type="entry name" value="TIL_dom"/>
</dbReference>
<dbReference type="SUPFAM" id="SSF57567">
    <property type="entry name" value="Serine protease inhibitors"/>
    <property type="match status" value="1"/>
</dbReference>
<dbReference type="InterPro" id="IPR036084">
    <property type="entry name" value="Ser_inhib-like_sf"/>
</dbReference>
<dbReference type="GO" id="GO:0031012">
    <property type="term" value="C:extracellular matrix"/>
    <property type="evidence" value="ECO:0007669"/>
    <property type="project" value="TreeGrafter"/>
</dbReference>